<dbReference type="EC" id="2.4.1.25" evidence="3"/>
<comment type="similarity">
    <text evidence="2">Belongs to the disproportionating enzyme family.</text>
</comment>
<evidence type="ECO:0000256" key="9">
    <source>
        <dbReference type="ARBA" id="ARBA00031501"/>
    </source>
</evidence>
<accession>A0AAW6YPN8</accession>
<evidence type="ECO:0000256" key="1">
    <source>
        <dbReference type="ARBA" id="ARBA00000439"/>
    </source>
</evidence>
<dbReference type="GO" id="GO:0004134">
    <property type="term" value="F:4-alpha-glucanotransferase activity"/>
    <property type="evidence" value="ECO:0007669"/>
    <property type="project" value="UniProtKB-EC"/>
</dbReference>
<dbReference type="Proteomes" id="UP001237917">
    <property type="component" value="Unassembled WGS sequence"/>
</dbReference>
<dbReference type="SUPFAM" id="SSF51445">
    <property type="entry name" value="(Trans)glycosidases"/>
    <property type="match status" value="1"/>
</dbReference>
<dbReference type="RefSeq" id="WP_285362529.1">
    <property type="nucleotide sequence ID" value="NZ_JASOPU010000135.1"/>
</dbReference>
<keyword evidence="6 10" id="KW-0808">Transferase</keyword>
<dbReference type="PANTHER" id="PTHR32438:SF5">
    <property type="entry name" value="4-ALPHA-GLUCANOTRANSFERASE DPE1, CHLOROPLASTIC_AMYLOPLASTIC"/>
    <property type="match status" value="1"/>
</dbReference>
<keyword evidence="5 10" id="KW-0328">Glycosyltransferase</keyword>
<reference evidence="10" key="1">
    <citation type="submission" date="2023-05" db="EMBL/GenBank/DDBJ databases">
        <title>Cataloging the Phylogenetic Diversity of Human Bladder Bacteria.</title>
        <authorList>
            <person name="Du J."/>
        </authorList>
    </citation>
    <scope>NUCLEOTIDE SEQUENCE</scope>
    <source>
        <strain evidence="10">UMB0765</strain>
    </source>
</reference>
<evidence type="ECO:0000256" key="5">
    <source>
        <dbReference type="ARBA" id="ARBA00022676"/>
    </source>
</evidence>
<evidence type="ECO:0000256" key="2">
    <source>
        <dbReference type="ARBA" id="ARBA00005684"/>
    </source>
</evidence>
<sequence length="103" mass="11793">LGWYLGQDAASRYYIDAYCGRHKAESVAEMLNRTLAASCSQTVIYTMQDLLNLDDHARMNTPSTLGGNWQWRMSATALTYSLVKNLYSLTRLYHRLPIVKNFP</sequence>
<dbReference type="AlphaFoldDB" id="A0AAW6YPN8"/>
<comment type="caution">
    <text evidence="10">The sequence shown here is derived from an EMBL/GenBank/DDBJ whole genome shotgun (WGS) entry which is preliminary data.</text>
</comment>
<feature type="non-terminal residue" evidence="10">
    <location>
        <position position="1"/>
    </location>
</feature>
<keyword evidence="7" id="KW-0119">Carbohydrate metabolism</keyword>
<organism evidence="10 11">
    <name type="scientific">Streptococcus pasteurianus</name>
    <dbReference type="NCBI Taxonomy" id="197614"/>
    <lineage>
        <taxon>Bacteria</taxon>
        <taxon>Bacillati</taxon>
        <taxon>Bacillota</taxon>
        <taxon>Bacilli</taxon>
        <taxon>Lactobacillales</taxon>
        <taxon>Streptococcaceae</taxon>
        <taxon>Streptococcus</taxon>
    </lineage>
</organism>
<gene>
    <name evidence="10" type="ORF">QP487_11765</name>
</gene>
<evidence type="ECO:0000256" key="4">
    <source>
        <dbReference type="ARBA" id="ARBA00020295"/>
    </source>
</evidence>
<evidence type="ECO:0000313" key="10">
    <source>
        <dbReference type="EMBL" id="MDK7294085.1"/>
    </source>
</evidence>
<comment type="catalytic activity">
    <reaction evidence="1">
        <text>Transfers a segment of a (1-&gt;4)-alpha-D-glucan to a new position in an acceptor, which may be glucose or a (1-&gt;4)-alpha-D-glucan.</text>
        <dbReference type="EC" id="2.4.1.25"/>
    </reaction>
</comment>
<protein>
    <recommendedName>
        <fullName evidence="4">4-alpha-glucanotransferase</fullName>
        <ecNumber evidence="3">2.4.1.25</ecNumber>
    </recommendedName>
    <alternativeName>
        <fullName evidence="8">Amylomaltase</fullName>
    </alternativeName>
    <alternativeName>
        <fullName evidence="9">Disproportionating enzyme</fullName>
    </alternativeName>
</protein>
<name>A0AAW6YPN8_9STRE</name>
<dbReference type="GO" id="GO:0005975">
    <property type="term" value="P:carbohydrate metabolic process"/>
    <property type="evidence" value="ECO:0007669"/>
    <property type="project" value="InterPro"/>
</dbReference>
<evidence type="ECO:0000256" key="3">
    <source>
        <dbReference type="ARBA" id="ARBA00012560"/>
    </source>
</evidence>
<proteinExistence type="inferred from homology"/>
<dbReference type="EMBL" id="JASOPU010000135">
    <property type="protein sequence ID" value="MDK7294085.1"/>
    <property type="molecule type" value="Genomic_DNA"/>
</dbReference>
<evidence type="ECO:0000256" key="8">
    <source>
        <dbReference type="ARBA" id="ARBA00031423"/>
    </source>
</evidence>
<dbReference type="InterPro" id="IPR017853">
    <property type="entry name" value="GH"/>
</dbReference>
<evidence type="ECO:0000256" key="7">
    <source>
        <dbReference type="ARBA" id="ARBA00023277"/>
    </source>
</evidence>
<dbReference type="PANTHER" id="PTHR32438">
    <property type="entry name" value="4-ALPHA-GLUCANOTRANSFERASE DPE1, CHLOROPLASTIC/AMYLOPLASTIC"/>
    <property type="match status" value="1"/>
</dbReference>
<dbReference type="Pfam" id="PF02446">
    <property type="entry name" value="Glyco_hydro_77"/>
    <property type="match status" value="1"/>
</dbReference>
<dbReference type="Gene3D" id="3.20.20.80">
    <property type="entry name" value="Glycosidases"/>
    <property type="match status" value="1"/>
</dbReference>
<evidence type="ECO:0000313" key="11">
    <source>
        <dbReference type="Proteomes" id="UP001237917"/>
    </source>
</evidence>
<evidence type="ECO:0000256" key="6">
    <source>
        <dbReference type="ARBA" id="ARBA00022679"/>
    </source>
</evidence>
<dbReference type="InterPro" id="IPR003385">
    <property type="entry name" value="Glyco_hydro_77"/>
</dbReference>